<sequence>MSALNFKEIPKAHEANGQQDTFELFAREFLSMKGFTVLSNPDRGADAGVDLIVEEHHQGMIGSTKVRWLVSCKHNAHSGNSVSPSVESNIIDRLVTNNCDAFMGFYSTLPSSGLTTNLEGIKNNHRKNYYIYDSALIEGELIKSPEGLNLVKRFFPRSYKVWQTENHKPALIFNGKPSLRCQICDKELLGEEKHGIILSWISLNKDYSDKKIEFINWVCKGDCDKALVSRMRNTHPKLIDRWEDIPDVAIPEHYLRWMLVIFNELHGKSKYSDEAFKDMKKFMINIFPFISRHLTISETERMEDLNFLASILD</sequence>
<dbReference type="KEGG" id="prw:PsycPRwf_1326"/>
<organism evidence="2">
    <name type="scientific">Psychrobacter sp. (strain PRwf-1)</name>
    <dbReference type="NCBI Taxonomy" id="349106"/>
    <lineage>
        <taxon>Bacteria</taxon>
        <taxon>Pseudomonadati</taxon>
        <taxon>Pseudomonadota</taxon>
        <taxon>Gammaproteobacteria</taxon>
        <taxon>Moraxellales</taxon>
        <taxon>Moraxellaceae</taxon>
        <taxon>Psychrobacter</taxon>
    </lineage>
</organism>
<dbReference type="HOGENOM" id="CLU_917403_0_0_6"/>
<accession>A5WF30</accession>
<dbReference type="eggNOG" id="COG1787">
    <property type="taxonomic scope" value="Bacteria"/>
</dbReference>
<gene>
    <name evidence="2" type="ordered locus">PsycPRwf_1326</name>
</gene>
<name>A5WF30_PSYWF</name>
<proteinExistence type="predicted"/>
<dbReference type="STRING" id="349106.PsycPRwf_1326"/>
<dbReference type="GO" id="GO:0003677">
    <property type="term" value="F:DNA binding"/>
    <property type="evidence" value="ECO:0007669"/>
    <property type="project" value="InterPro"/>
</dbReference>
<evidence type="ECO:0000259" key="1">
    <source>
        <dbReference type="Pfam" id="PF04471"/>
    </source>
</evidence>
<protein>
    <recommendedName>
        <fullName evidence="1">Restriction endonuclease type IV Mrr domain-containing protein</fullName>
    </recommendedName>
</protein>
<dbReference type="Pfam" id="PF04471">
    <property type="entry name" value="Mrr_cat"/>
    <property type="match status" value="1"/>
</dbReference>
<dbReference type="InterPro" id="IPR007560">
    <property type="entry name" value="Restrct_endonuc_IV_Mrr"/>
</dbReference>
<dbReference type="GO" id="GO:0009307">
    <property type="term" value="P:DNA restriction-modification system"/>
    <property type="evidence" value="ECO:0007669"/>
    <property type="project" value="InterPro"/>
</dbReference>
<dbReference type="GO" id="GO:0004519">
    <property type="term" value="F:endonuclease activity"/>
    <property type="evidence" value="ECO:0007669"/>
    <property type="project" value="InterPro"/>
</dbReference>
<evidence type="ECO:0000313" key="2">
    <source>
        <dbReference type="EMBL" id="ABQ94271.1"/>
    </source>
</evidence>
<feature type="domain" description="Restriction endonuclease type IV Mrr" evidence="1">
    <location>
        <begin position="19"/>
        <end position="84"/>
    </location>
</feature>
<dbReference type="AlphaFoldDB" id="A5WF30"/>
<reference evidence="2" key="1">
    <citation type="submission" date="2007-05" db="EMBL/GenBank/DDBJ databases">
        <title>Complete sequence of chromosome of Psychrobacter sp. PRwf-1.</title>
        <authorList>
            <consortium name="US DOE Joint Genome Institute"/>
            <person name="Copeland A."/>
            <person name="Lucas S."/>
            <person name="Lapidus A."/>
            <person name="Barry K."/>
            <person name="Detter J.C."/>
            <person name="Glavina del Rio T."/>
            <person name="Hammon N."/>
            <person name="Israni S."/>
            <person name="Dalin E."/>
            <person name="Tice H."/>
            <person name="Pitluck S."/>
            <person name="Chain P."/>
            <person name="Malfatti S."/>
            <person name="Shin M."/>
            <person name="Vergez L."/>
            <person name="Schmutz J."/>
            <person name="Larimer F."/>
            <person name="Land M."/>
            <person name="Hauser L."/>
            <person name="Kyrpides N."/>
            <person name="Kim E."/>
            <person name="Tiedje J."/>
            <person name="Richardson P."/>
        </authorList>
    </citation>
    <scope>NUCLEOTIDE SEQUENCE [LARGE SCALE GENOMIC DNA]</scope>
    <source>
        <strain evidence="2">PRwf-1</strain>
    </source>
</reference>
<dbReference type="EMBL" id="CP000713">
    <property type="protein sequence ID" value="ABQ94271.1"/>
    <property type="molecule type" value="Genomic_DNA"/>
</dbReference>